<dbReference type="InterPro" id="IPR036156">
    <property type="entry name" value="Beta-gal/glucu_dom_sf"/>
</dbReference>
<feature type="region of interest" description="Disordered" evidence="2">
    <location>
        <begin position="524"/>
        <end position="543"/>
    </location>
</feature>
<organism evidence="6 7">
    <name type="scientific">Cryobacterium arcticum</name>
    <dbReference type="NCBI Taxonomy" id="670052"/>
    <lineage>
        <taxon>Bacteria</taxon>
        <taxon>Bacillati</taxon>
        <taxon>Actinomycetota</taxon>
        <taxon>Actinomycetes</taxon>
        <taxon>Micrococcales</taxon>
        <taxon>Microbacteriaceae</taxon>
        <taxon>Cryobacterium</taxon>
    </lineage>
</organism>
<dbReference type="STRING" id="670052.PA27867_0324"/>
<evidence type="ECO:0000259" key="5">
    <source>
        <dbReference type="Pfam" id="PF02837"/>
    </source>
</evidence>
<reference evidence="6 7" key="1">
    <citation type="submission" date="2016-06" db="EMBL/GenBank/DDBJ databases">
        <title>Genome sequencing of Cryobacterium arcticum PAMC 27867.</title>
        <authorList>
            <person name="Lee J."/>
            <person name="Kim O.-S."/>
        </authorList>
    </citation>
    <scope>NUCLEOTIDE SEQUENCE [LARGE SCALE GENOMIC DNA]</scope>
    <source>
        <strain evidence="6 7">PAMC 27867</strain>
    </source>
</reference>
<comment type="similarity">
    <text evidence="1">Belongs to the glycosyl hydrolase 2 family.</text>
</comment>
<dbReference type="AlphaFoldDB" id="A0A1B1BFF6"/>
<dbReference type="Proteomes" id="UP000092582">
    <property type="component" value="Chromosome 1"/>
</dbReference>
<evidence type="ECO:0000313" key="7">
    <source>
        <dbReference type="Proteomes" id="UP000092582"/>
    </source>
</evidence>
<dbReference type="KEGG" id="cart:PA27867_0324"/>
<feature type="domain" description="Glycoside hydrolase family 2 catalytic" evidence="4">
    <location>
        <begin position="325"/>
        <end position="476"/>
    </location>
</feature>
<dbReference type="EMBL" id="CP016282">
    <property type="protein sequence ID" value="ANP71298.1"/>
    <property type="molecule type" value="Genomic_DNA"/>
</dbReference>
<dbReference type="Pfam" id="PF00703">
    <property type="entry name" value="Glyco_hydro_2"/>
    <property type="match status" value="1"/>
</dbReference>
<feature type="domain" description="Glycoside hydrolase family 2 immunoglobulin-like beta-sandwich" evidence="3">
    <location>
        <begin position="214"/>
        <end position="318"/>
    </location>
</feature>
<dbReference type="SUPFAM" id="SSF49785">
    <property type="entry name" value="Galactose-binding domain-like"/>
    <property type="match status" value="1"/>
</dbReference>
<name>A0A1B1BFF6_9MICO</name>
<dbReference type="SUPFAM" id="SSF49303">
    <property type="entry name" value="beta-Galactosidase/glucuronidase domain"/>
    <property type="match status" value="1"/>
</dbReference>
<dbReference type="Pfam" id="PF02837">
    <property type="entry name" value="Glyco_hydro_2_N"/>
    <property type="match status" value="1"/>
</dbReference>
<evidence type="ECO:0000259" key="3">
    <source>
        <dbReference type="Pfam" id="PF00703"/>
    </source>
</evidence>
<dbReference type="Pfam" id="PF02836">
    <property type="entry name" value="Glyco_hydro_2_C"/>
    <property type="match status" value="1"/>
</dbReference>
<dbReference type="GO" id="GO:0005975">
    <property type="term" value="P:carbohydrate metabolic process"/>
    <property type="evidence" value="ECO:0007669"/>
    <property type="project" value="InterPro"/>
</dbReference>
<dbReference type="InterPro" id="IPR051913">
    <property type="entry name" value="GH2_Domain-Containing"/>
</dbReference>
<keyword evidence="6" id="KW-0378">Hydrolase</keyword>
<proteinExistence type="inferred from homology"/>
<evidence type="ECO:0000259" key="4">
    <source>
        <dbReference type="Pfam" id="PF02836"/>
    </source>
</evidence>
<dbReference type="Gene3D" id="3.20.20.80">
    <property type="entry name" value="Glycosidases"/>
    <property type="match status" value="1"/>
</dbReference>
<evidence type="ECO:0000256" key="1">
    <source>
        <dbReference type="ARBA" id="ARBA00007401"/>
    </source>
</evidence>
<evidence type="ECO:0000256" key="2">
    <source>
        <dbReference type="SAM" id="MobiDB-lite"/>
    </source>
</evidence>
<protein>
    <submittedName>
        <fullName evidence="6">Glycosyl hydrolase family 2</fullName>
    </submittedName>
</protein>
<dbReference type="InterPro" id="IPR006102">
    <property type="entry name" value="Ig-like_GH2"/>
</dbReference>
<feature type="domain" description="Glycosyl hydrolases family 2 sugar binding" evidence="5">
    <location>
        <begin position="37"/>
        <end position="153"/>
    </location>
</feature>
<dbReference type="InterPro" id="IPR017853">
    <property type="entry name" value="GH"/>
</dbReference>
<dbReference type="InterPro" id="IPR006103">
    <property type="entry name" value="Glyco_hydro_2_cat"/>
</dbReference>
<keyword evidence="7" id="KW-1185">Reference proteome</keyword>
<dbReference type="SUPFAM" id="SSF51445">
    <property type="entry name" value="(Trans)glycosidases"/>
    <property type="match status" value="1"/>
</dbReference>
<dbReference type="PATRIC" id="fig|670052.7.peg.343"/>
<accession>A0A1B1BFF6</accession>
<sequence length="653" mass="71339">MMEAMTSSAAAHPYIVRASRQTGDYPRPQLVRPHWHELAGEWDFAFDDTDAGEAARWYVEARFERTIQVPFPFESAASGIHDTGFHPVVWYSRRFGATELRAAGLNPSTDAGQRVHLHFGAVDYRARVWIDGRFVGEHEGGQTPFSFDITDVLDLTHRTAPEHTVVVRAADDPLDAAQPRGKQDWRLDPHSIWYHRTSGIWQPVWLEVTGSTSVTVLHWTPDLVAGTVTVRVDLSRRPPAGSRLSYALSFEGEPVLEASHTVSDTSCTSILTLPAQRNGQAAHELYWSPEEPRLLDATVTLSAGGQALDEVHSYLGLRSAGVGQGRFLLNGHPYFVRSVLQQGYWPESHLASPAPSALRREVELIKQLGFTAARVHQKIEDPRFLYWADRLGLLIWGEAPGAFEFSATAMLRTLSEWTAALERDHSHPSIVTWVPVNESWGVPQIARDPAQAAFARSLTELTRALDPSRPVVSNDGWEHVGSDILTVHDYAADGATLLARYHDAAAVARLVAGPGPAGRRLVLPGQAGPGTDPTTEVPGSETPGPPVMLTEFGGISFAGHRTADDDDDAADAAGWGYSTATTTDDFLARLDNLFAAVEASTVLAGFCYTQLTDTLQETNGLVDETRTPKAPLARLRAIIDRKHPGPTSEPPPA</sequence>
<dbReference type="InterPro" id="IPR008979">
    <property type="entry name" value="Galactose-bd-like_sf"/>
</dbReference>
<dbReference type="PANTHER" id="PTHR42732">
    <property type="entry name" value="BETA-GALACTOSIDASE"/>
    <property type="match status" value="1"/>
</dbReference>
<dbReference type="GO" id="GO:0004553">
    <property type="term" value="F:hydrolase activity, hydrolyzing O-glycosyl compounds"/>
    <property type="evidence" value="ECO:0007669"/>
    <property type="project" value="InterPro"/>
</dbReference>
<dbReference type="InterPro" id="IPR006104">
    <property type="entry name" value="Glyco_hydro_2_N"/>
</dbReference>
<dbReference type="Gene3D" id="2.60.120.260">
    <property type="entry name" value="Galactose-binding domain-like"/>
    <property type="match status" value="1"/>
</dbReference>
<dbReference type="PANTHER" id="PTHR42732:SF3">
    <property type="entry name" value="HYDROLASE"/>
    <property type="match status" value="1"/>
</dbReference>
<gene>
    <name evidence="6" type="ORF">PA27867_0324</name>
</gene>
<evidence type="ECO:0000313" key="6">
    <source>
        <dbReference type="EMBL" id="ANP71298.1"/>
    </source>
</evidence>